<gene>
    <name evidence="1" type="ORF">SAMN04489716_2266</name>
</gene>
<evidence type="ECO:0000313" key="2">
    <source>
        <dbReference type="Proteomes" id="UP000198688"/>
    </source>
</evidence>
<keyword evidence="2" id="KW-1185">Reference proteome</keyword>
<sequence>MRLGILVLTMALLTGCGSGSDDRGTTLQPPAPTAESIVDRVFGDDQVQNALLTVADLPTGWSVKPRESRAPRDDSDEYAECSEFAAALIEYDDLSHGGVDFTAPSGATVNQGVLSVTEPKARSFLADFATAVTKCPKMTGTTRGGHSITMYLTALSFPKLADETFALRMSTTASTQTITMDLVMVRRAGVITGVVQTTIGTVDTTTTEDIARRALAKVEKTLI</sequence>
<protein>
    <submittedName>
        <fullName evidence="1">PknH-like extracellular domain-containing protein</fullName>
    </submittedName>
</protein>
<dbReference type="AlphaFoldDB" id="A0A1H1WX97"/>
<dbReference type="OrthoDB" id="4150923at2"/>
<proteinExistence type="predicted"/>
<accession>A0A1H1WX97</accession>
<evidence type="ECO:0000313" key="1">
    <source>
        <dbReference type="EMBL" id="SDT01735.1"/>
    </source>
</evidence>
<organism evidence="1 2">
    <name type="scientific">Actinoplanes derwentensis</name>
    <dbReference type="NCBI Taxonomy" id="113562"/>
    <lineage>
        <taxon>Bacteria</taxon>
        <taxon>Bacillati</taxon>
        <taxon>Actinomycetota</taxon>
        <taxon>Actinomycetes</taxon>
        <taxon>Micromonosporales</taxon>
        <taxon>Micromonosporaceae</taxon>
        <taxon>Actinoplanes</taxon>
    </lineage>
</organism>
<reference evidence="1 2" key="1">
    <citation type="submission" date="2016-10" db="EMBL/GenBank/DDBJ databases">
        <authorList>
            <person name="de Groot N.N."/>
        </authorList>
    </citation>
    <scope>NUCLEOTIDE SEQUENCE [LARGE SCALE GENOMIC DNA]</scope>
    <source>
        <strain evidence="1 2">DSM 43941</strain>
    </source>
</reference>
<name>A0A1H1WX97_9ACTN</name>
<dbReference type="RefSeq" id="WP_092544055.1">
    <property type="nucleotide sequence ID" value="NZ_BOMJ01000130.1"/>
</dbReference>
<dbReference type="Proteomes" id="UP000198688">
    <property type="component" value="Chromosome I"/>
</dbReference>
<dbReference type="PROSITE" id="PS51257">
    <property type="entry name" value="PROKAR_LIPOPROTEIN"/>
    <property type="match status" value="1"/>
</dbReference>
<dbReference type="EMBL" id="LT629758">
    <property type="protein sequence ID" value="SDT01735.1"/>
    <property type="molecule type" value="Genomic_DNA"/>
</dbReference>